<dbReference type="NCBIfam" id="TIGR01784">
    <property type="entry name" value="T_den_put_tspse"/>
    <property type="match status" value="1"/>
</dbReference>
<keyword evidence="3" id="KW-1185">Reference proteome</keyword>
<protein>
    <submittedName>
        <fullName evidence="2">Rpn family recombination-promoting nuclease/putative transposase</fullName>
    </submittedName>
</protein>
<evidence type="ECO:0000313" key="3">
    <source>
        <dbReference type="Proteomes" id="UP001652432"/>
    </source>
</evidence>
<dbReference type="RefSeq" id="WP_262575845.1">
    <property type="nucleotide sequence ID" value="NZ_JAOQKJ010000017.1"/>
</dbReference>
<dbReference type="PANTHER" id="PTHR41317">
    <property type="entry name" value="PD-(D_E)XK NUCLEASE FAMILY TRANSPOSASE"/>
    <property type="match status" value="1"/>
</dbReference>
<comment type="caution">
    <text evidence="2">The sequence shown here is derived from an EMBL/GenBank/DDBJ whole genome shotgun (WGS) entry which is preliminary data.</text>
</comment>
<reference evidence="2 3" key="1">
    <citation type="journal article" date="2021" name="ISME Commun">
        <title>Automated analysis of genomic sequences facilitates high-throughput and comprehensive description of bacteria.</title>
        <authorList>
            <person name="Hitch T.C.A."/>
        </authorList>
    </citation>
    <scope>NUCLEOTIDE SEQUENCE [LARGE SCALE GENOMIC DNA]</scope>
    <source>
        <strain evidence="2 3">Sanger_18</strain>
    </source>
</reference>
<gene>
    <name evidence="2" type="ORF">OCV77_15140</name>
</gene>
<proteinExistence type="predicted"/>
<dbReference type="PANTHER" id="PTHR41317:SF1">
    <property type="entry name" value="PD-(D_E)XK NUCLEASE FAMILY TRANSPOSASE"/>
    <property type="match status" value="1"/>
</dbReference>
<keyword evidence="1" id="KW-0175">Coiled coil</keyword>
<dbReference type="InterPro" id="IPR010106">
    <property type="entry name" value="RpnA"/>
</dbReference>
<dbReference type="Proteomes" id="UP001652432">
    <property type="component" value="Unassembled WGS sequence"/>
</dbReference>
<organism evidence="2 3">
    <name type="scientific">Suilimivivens aceti</name>
    <dbReference type="NCBI Taxonomy" id="2981774"/>
    <lineage>
        <taxon>Bacteria</taxon>
        <taxon>Bacillati</taxon>
        <taxon>Bacillota</taxon>
        <taxon>Clostridia</taxon>
        <taxon>Lachnospirales</taxon>
        <taxon>Lachnospiraceae</taxon>
        <taxon>Suilimivivens</taxon>
    </lineage>
</organism>
<accession>A0ABT2T6C5</accession>
<evidence type="ECO:0000313" key="2">
    <source>
        <dbReference type="EMBL" id="MCU6745810.1"/>
    </source>
</evidence>
<dbReference type="EMBL" id="JAOQKJ010000017">
    <property type="protein sequence ID" value="MCU6745810.1"/>
    <property type="molecule type" value="Genomic_DNA"/>
</dbReference>
<dbReference type="Pfam" id="PF12784">
    <property type="entry name" value="PDDEXK_2"/>
    <property type="match status" value="1"/>
</dbReference>
<feature type="coiled-coil region" evidence="1">
    <location>
        <begin position="221"/>
        <end position="304"/>
    </location>
</feature>
<evidence type="ECO:0000256" key="1">
    <source>
        <dbReference type="SAM" id="Coils"/>
    </source>
</evidence>
<sequence>MANYLFRALLQQNNKVLTGLIASLLHLSPSEISSVEITNPIILGESINDKTFFLDIRVDLNQNTLINLEMQVINEHNWPERSLIYLCREFDQLSAGQSYESVKPAIQIGLLNFTLFPDHPEFYATYKLLNVKNHTIYSDKLQLSVLDLTQIHLATDEDKACHIDFWASLFKARTWEELHMLSQNNEYLKEASETVYHLTQEEKIRLQCQAREDYYRRMKGIQEKFEQLKQYKAEIKQYEAQKVQYEAQKVQYEAQKVQYEAEKKQFEAQKAQFAAEKIQSDAEIAELKQQIAALKKELEAKSRE</sequence>
<name>A0ABT2T6C5_9FIRM</name>